<accession>A0ABV2UZM3</accession>
<evidence type="ECO:0000256" key="1">
    <source>
        <dbReference type="SAM" id="SignalP"/>
    </source>
</evidence>
<dbReference type="Proteomes" id="UP001550210">
    <property type="component" value="Unassembled WGS sequence"/>
</dbReference>
<protein>
    <recommendedName>
        <fullName evidence="4">Peptidase inhibitor family I36</fullName>
    </recommendedName>
</protein>
<keyword evidence="3" id="KW-1185">Reference proteome</keyword>
<gene>
    <name evidence="2" type="ORF">ABZZ21_21020</name>
</gene>
<proteinExistence type="predicted"/>
<feature type="chain" id="PRO_5047183177" description="Peptidase inhibitor family I36" evidence="1">
    <location>
        <begin position="35"/>
        <end position="125"/>
    </location>
</feature>
<feature type="signal peptide" evidence="1">
    <location>
        <begin position="1"/>
        <end position="34"/>
    </location>
</feature>
<name>A0ABV2UZM3_9ACTN</name>
<organism evidence="2 3">
    <name type="scientific">Streptomyces ossamyceticus</name>
    <dbReference type="NCBI Taxonomy" id="249581"/>
    <lineage>
        <taxon>Bacteria</taxon>
        <taxon>Bacillati</taxon>
        <taxon>Actinomycetota</taxon>
        <taxon>Actinomycetes</taxon>
        <taxon>Kitasatosporales</taxon>
        <taxon>Streptomycetaceae</taxon>
        <taxon>Streptomyces</taxon>
    </lineage>
</organism>
<dbReference type="RefSeq" id="WP_355398228.1">
    <property type="nucleotide sequence ID" value="NZ_JBEGHN010000006.1"/>
</dbReference>
<reference evidence="2 3" key="1">
    <citation type="submission" date="2024-06" db="EMBL/GenBank/DDBJ databases">
        <title>The Natural Products Discovery Center: Release of the First 8490 Sequenced Strains for Exploring Actinobacteria Biosynthetic Diversity.</title>
        <authorList>
            <person name="Kalkreuter E."/>
            <person name="Kautsar S.A."/>
            <person name="Yang D."/>
            <person name="Bader C.D."/>
            <person name="Teijaro C.N."/>
            <person name="Fluegel L."/>
            <person name="Davis C.M."/>
            <person name="Simpson J.R."/>
            <person name="Lauterbach L."/>
            <person name="Steele A.D."/>
            <person name="Gui C."/>
            <person name="Meng S."/>
            <person name="Li G."/>
            <person name="Viehrig K."/>
            <person name="Ye F."/>
            <person name="Su P."/>
            <person name="Kiefer A.F."/>
            <person name="Nichols A."/>
            <person name="Cepeda A.J."/>
            <person name="Yan W."/>
            <person name="Fan B."/>
            <person name="Jiang Y."/>
            <person name="Adhikari A."/>
            <person name="Zheng C.-J."/>
            <person name="Schuster L."/>
            <person name="Cowan T.M."/>
            <person name="Smanski M.J."/>
            <person name="Chevrette M.G."/>
            <person name="De Carvalho L.P.S."/>
            <person name="Shen B."/>
        </authorList>
    </citation>
    <scope>NUCLEOTIDE SEQUENCE [LARGE SCALE GENOMIC DNA]</scope>
    <source>
        <strain evidence="2 3">NPDC006434</strain>
    </source>
</reference>
<dbReference type="EMBL" id="JBEXPZ010000026">
    <property type="protein sequence ID" value="MET9846998.1"/>
    <property type="molecule type" value="Genomic_DNA"/>
</dbReference>
<comment type="caution">
    <text evidence="2">The sequence shown here is derived from an EMBL/GenBank/DDBJ whole genome shotgun (WGS) entry which is preliminary data.</text>
</comment>
<keyword evidence="1" id="KW-0732">Signal</keyword>
<evidence type="ECO:0008006" key="4">
    <source>
        <dbReference type="Google" id="ProtNLM"/>
    </source>
</evidence>
<evidence type="ECO:0000313" key="3">
    <source>
        <dbReference type="Proteomes" id="UP001550210"/>
    </source>
</evidence>
<sequence>MRNRSSWIRRTAAVGGVLAVVLGTGMTGAATATAAAGSTAVVPCPRGFVCVSESPNGTGRVYHVAQGTRVVFTFPVAVNEVTNSTAVDYCVTGVSSYVLRPGETRSGPNDVRSLAPLPAGGVCLR</sequence>
<evidence type="ECO:0000313" key="2">
    <source>
        <dbReference type="EMBL" id="MET9846998.1"/>
    </source>
</evidence>